<feature type="transmembrane region" description="Helical" evidence="2">
    <location>
        <begin position="89"/>
        <end position="110"/>
    </location>
</feature>
<feature type="transmembrane region" description="Helical" evidence="2">
    <location>
        <begin position="65"/>
        <end position="83"/>
    </location>
</feature>
<evidence type="ECO:0000256" key="1">
    <source>
        <dbReference type="SAM" id="MobiDB-lite"/>
    </source>
</evidence>
<reference evidence="3 4" key="1">
    <citation type="submission" date="2019-02" db="EMBL/GenBank/DDBJ databases">
        <authorList>
            <person name="Trepte H.V."/>
            <person name="Ackerson L."/>
            <person name="Cottrell A."/>
            <person name="Drexelius J."/>
            <person name="Eggleston T."/>
            <person name="Schaefer-Sharp M."/>
            <person name="Thorkildsen T."/>
            <person name="Vendrell P."/>
            <person name="Wunderlich H."/>
            <person name="Braley A.B."/>
            <person name="Ettinger W.F."/>
            <person name="Ettinger A.-S.H."/>
            <person name="Anders K.R."/>
            <person name="Garlena R.A."/>
            <person name="Russell D.A."/>
            <person name="Pope W.H."/>
            <person name="Jacobs-Sera D."/>
            <person name="Hendrix R.W."/>
            <person name="Hatfull G.F."/>
        </authorList>
    </citation>
    <scope>NUCLEOTIDE SEQUENCE [LARGE SCALE GENOMIC DNA]</scope>
</reference>
<dbReference type="Proteomes" id="UP000295299">
    <property type="component" value="Segment"/>
</dbReference>
<feature type="compositionally biased region" description="Basic and acidic residues" evidence="1">
    <location>
        <begin position="1"/>
        <end position="15"/>
    </location>
</feature>
<keyword evidence="2" id="KW-0812">Transmembrane</keyword>
<proteinExistence type="predicted"/>
<keyword evidence="2" id="KW-0472">Membrane</keyword>
<name>A0A482JIB6_9CAUD</name>
<gene>
    <name evidence="3" type="primary">30</name>
    <name evidence="3" type="ORF">SEA_KRISTOFF_30</name>
</gene>
<protein>
    <submittedName>
        <fullName evidence="3">Minor tail protein</fullName>
    </submittedName>
</protein>
<organism evidence="3 4">
    <name type="scientific">Mycobacterium phage Kristoff</name>
    <dbReference type="NCBI Taxonomy" id="2517956"/>
    <lineage>
        <taxon>Viruses</taxon>
        <taxon>Duplodnaviria</taxon>
        <taxon>Heunggongvirae</taxon>
        <taxon>Uroviricota</taxon>
        <taxon>Caudoviricetes</taxon>
        <taxon>Fromanvirus</taxon>
        <taxon>Fromanvirus rebeuca</taxon>
    </lineage>
</organism>
<evidence type="ECO:0000313" key="3">
    <source>
        <dbReference type="EMBL" id="QBP31979.1"/>
    </source>
</evidence>
<accession>A0A482JIB6</accession>
<feature type="region of interest" description="Disordered" evidence="1">
    <location>
        <begin position="1"/>
        <end position="28"/>
    </location>
</feature>
<dbReference type="EMBL" id="MK494124">
    <property type="protein sequence ID" value="QBP31979.1"/>
    <property type="molecule type" value="Genomic_DNA"/>
</dbReference>
<sequence length="124" mass="13484">MSYYDDRYPVPKSEESAPEPLPPAMTRDGLEDLIDPALGEELAEDLLGLTDEEVEDAKTKTPEPALIRGGIMAVVGLIAYILGTQIDTAWVDPVVDIYAVAAPVALAWWIRRNVTPVKGKHAAE</sequence>
<keyword evidence="2" id="KW-1133">Transmembrane helix</keyword>
<evidence type="ECO:0000256" key="2">
    <source>
        <dbReference type="SAM" id="Phobius"/>
    </source>
</evidence>
<evidence type="ECO:0000313" key="4">
    <source>
        <dbReference type="Proteomes" id="UP000295299"/>
    </source>
</evidence>